<dbReference type="GO" id="GO:0000731">
    <property type="term" value="P:DNA synthesis involved in DNA repair"/>
    <property type="evidence" value="ECO:0007669"/>
    <property type="project" value="TreeGrafter"/>
</dbReference>
<dbReference type="InterPro" id="IPR027417">
    <property type="entry name" value="P-loop_NTPase"/>
</dbReference>
<keyword evidence="13" id="KW-1185">Reference proteome</keyword>
<dbReference type="PANTHER" id="PTHR32182:SF0">
    <property type="entry name" value="DNA REPLICATION AND REPAIR PROTEIN RECF"/>
    <property type="match status" value="1"/>
</dbReference>
<feature type="binding site" evidence="9">
    <location>
        <begin position="30"/>
        <end position="37"/>
    </location>
    <ligand>
        <name>ATP</name>
        <dbReference type="ChEBI" id="CHEBI:30616"/>
    </ligand>
</feature>
<protein>
    <recommendedName>
        <fullName evidence="3 9">DNA replication and repair protein RecF</fullName>
    </recommendedName>
</protein>
<reference evidence="12 13" key="1">
    <citation type="submission" date="2018-11" db="EMBL/GenBank/DDBJ databases">
        <title>The draft genome sequence of Amphritea opalescens ANRC-JH13T.</title>
        <authorList>
            <person name="Fang Z."/>
            <person name="Zhang Y."/>
            <person name="Han X."/>
        </authorList>
    </citation>
    <scope>NUCLEOTIDE SEQUENCE [LARGE SCALE GENOMIC DNA]</scope>
    <source>
        <strain evidence="12 13">ANRC-JH13</strain>
    </source>
</reference>
<dbReference type="EMBL" id="RQXW01000010">
    <property type="protein sequence ID" value="RTE65430.1"/>
    <property type="molecule type" value="Genomic_DNA"/>
</dbReference>
<evidence type="ECO:0000256" key="7">
    <source>
        <dbReference type="ARBA" id="ARBA00022840"/>
    </source>
</evidence>
<dbReference type="Proteomes" id="UP000283087">
    <property type="component" value="Unassembled WGS sequence"/>
</dbReference>
<dbReference type="Gene3D" id="3.40.50.300">
    <property type="entry name" value="P-loop containing nucleotide triphosphate hydrolases"/>
    <property type="match status" value="1"/>
</dbReference>
<comment type="caution">
    <text evidence="12">The sequence shown here is derived from an EMBL/GenBank/DDBJ whole genome shotgun (WGS) entry which is preliminary data.</text>
</comment>
<dbReference type="SUPFAM" id="SSF52540">
    <property type="entry name" value="P-loop containing nucleoside triphosphate hydrolases"/>
    <property type="match status" value="1"/>
</dbReference>
<gene>
    <name evidence="9 12" type="primary">recF</name>
    <name evidence="12" type="ORF">EH243_12240</name>
</gene>
<dbReference type="AlphaFoldDB" id="A0A430KPM5"/>
<dbReference type="InterPro" id="IPR018078">
    <property type="entry name" value="DNA-binding_RecF_CS"/>
</dbReference>
<dbReference type="InterPro" id="IPR003395">
    <property type="entry name" value="RecF/RecN/SMC_N"/>
</dbReference>
<dbReference type="PANTHER" id="PTHR32182">
    <property type="entry name" value="DNA REPLICATION AND REPAIR PROTEIN RECF"/>
    <property type="match status" value="1"/>
</dbReference>
<evidence type="ECO:0000256" key="1">
    <source>
        <dbReference type="ARBA" id="ARBA00004496"/>
    </source>
</evidence>
<dbReference type="NCBIfam" id="TIGR00611">
    <property type="entry name" value="recf"/>
    <property type="match status" value="1"/>
</dbReference>
<dbReference type="OrthoDB" id="9803889at2"/>
<evidence type="ECO:0000313" key="12">
    <source>
        <dbReference type="EMBL" id="RTE65430.1"/>
    </source>
</evidence>
<evidence type="ECO:0000313" key="13">
    <source>
        <dbReference type="Proteomes" id="UP000283087"/>
    </source>
</evidence>
<keyword evidence="5 9" id="KW-0235">DNA replication</keyword>
<evidence type="ECO:0000256" key="3">
    <source>
        <dbReference type="ARBA" id="ARBA00020170"/>
    </source>
</evidence>
<evidence type="ECO:0000256" key="4">
    <source>
        <dbReference type="ARBA" id="ARBA00022490"/>
    </source>
</evidence>
<dbReference type="PROSITE" id="PS00618">
    <property type="entry name" value="RECF_2"/>
    <property type="match status" value="1"/>
</dbReference>
<evidence type="ECO:0000259" key="11">
    <source>
        <dbReference type="Pfam" id="PF02463"/>
    </source>
</evidence>
<accession>A0A430KPM5</accession>
<dbReference type="PROSITE" id="PS00617">
    <property type="entry name" value="RECF_1"/>
    <property type="match status" value="1"/>
</dbReference>
<dbReference type="HAMAP" id="MF_00365">
    <property type="entry name" value="RecF"/>
    <property type="match status" value="1"/>
</dbReference>
<keyword evidence="7 9" id="KW-0067">ATP-binding</keyword>
<organism evidence="12 13">
    <name type="scientific">Amphritea opalescens</name>
    <dbReference type="NCBI Taxonomy" id="2490544"/>
    <lineage>
        <taxon>Bacteria</taxon>
        <taxon>Pseudomonadati</taxon>
        <taxon>Pseudomonadota</taxon>
        <taxon>Gammaproteobacteria</taxon>
        <taxon>Oceanospirillales</taxon>
        <taxon>Oceanospirillaceae</taxon>
        <taxon>Amphritea</taxon>
    </lineage>
</organism>
<dbReference type="GO" id="GO:0005524">
    <property type="term" value="F:ATP binding"/>
    <property type="evidence" value="ECO:0007669"/>
    <property type="project" value="UniProtKB-UniRule"/>
</dbReference>
<dbReference type="Gene3D" id="1.20.1050.90">
    <property type="entry name" value="RecF/RecN/SMC, N-terminal domain"/>
    <property type="match status" value="1"/>
</dbReference>
<sequence length="362" mass="40911">MPITQLNIRAVRNLSELSLSPSPGINIIHGPNGSGKSSVLEAIHMLGLCRSFRTNKLNHLIQTGASQCTVFAQVDAMGTGASQPLGVERNLESDCRIRYAGNNIDITTLAELLPVQVINAETFMILEGSPAVRRQFLDWGSFHSNPEFIRLWRGFRRVLKQRNSLLKYGKIEQRIRAVWDQEFISYAEQLNTLRELYIEALKPEFDVILADLLEGVSIDLSFSPGWDKKRGLDQVLNDNFERDLRQGYTSAGPQRADLRLKVDGHTAAERLSRGQKKIVVSSLKLAQGVLFYKLNSRACIYLIDDLPSELDQQHSRLFCHYLEKTASQCFITSVDKEALTGYWSDQAELRFFNIQEGAFSTQ</sequence>
<keyword evidence="9 10" id="KW-0234">DNA repair</keyword>
<feature type="domain" description="RecF/RecN/SMC N-terminal" evidence="11">
    <location>
        <begin position="3"/>
        <end position="340"/>
    </location>
</feature>
<name>A0A430KPM5_9GAMM</name>
<keyword evidence="6 9" id="KW-0547">Nucleotide-binding</keyword>
<dbReference type="RefSeq" id="WP_126158957.1">
    <property type="nucleotide sequence ID" value="NZ_RQXW01000010.1"/>
</dbReference>
<evidence type="ECO:0000256" key="10">
    <source>
        <dbReference type="RuleBase" id="RU000578"/>
    </source>
</evidence>
<dbReference type="GO" id="GO:0006260">
    <property type="term" value="P:DNA replication"/>
    <property type="evidence" value="ECO:0007669"/>
    <property type="project" value="UniProtKB-UniRule"/>
</dbReference>
<evidence type="ECO:0000256" key="6">
    <source>
        <dbReference type="ARBA" id="ARBA00022741"/>
    </source>
</evidence>
<dbReference type="InterPro" id="IPR042174">
    <property type="entry name" value="RecF_2"/>
</dbReference>
<keyword evidence="9 10" id="KW-0742">SOS response</keyword>
<evidence type="ECO:0000256" key="2">
    <source>
        <dbReference type="ARBA" id="ARBA00008016"/>
    </source>
</evidence>
<keyword evidence="9 10" id="KW-0227">DNA damage</keyword>
<dbReference type="GO" id="GO:0009432">
    <property type="term" value="P:SOS response"/>
    <property type="evidence" value="ECO:0007669"/>
    <property type="project" value="UniProtKB-UniRule"/>
</dbReference>
<evidence type="ECO:0000256" key="8">
    <source>
        <dbReference type="ARBA" id="ARBA00023125"/>
    </source>
</evidence>
<proteinExistence type="inferred from homology"/>
<comment type="similarity">
    <text evidence="2 9 10">Belongs to the RecF family.</text>
</comment>
<dbReference type="Pfam" id="PF02463">
    <property type="entry name" value="SMC_N"/>
    <property type="match status" value="1"/>
</dbReference>
<evidence type="ECO:0000256" key="9">
    <source>
        <dbReference type="HAMAP-Rule" id="MF_00365"/>
    </source>
</evidence>
<keyword evidence="4 9" id="KW-0963">Cytoplasm</keyword>
<dbReference type="InterPro" id="IPR001238">
    <property type="entry name" value="DNA-binding_RecF"/>
</dbReference>
<comment type="function">
    <text evidence="9 10">The RecF protein is involved in DNA metabolism; it is required for DNA replication and normal SOS inducibility. RecF binds preferentially to single-stranded, linear DNA. It also seems to bind ATP.</text>
</comment>
<dbReference type="GO" id="GO:0005737">
    <property type="term" value="C:cytoplasm"/>
    <property type="evidence" value="ECO:0007669"/>
    <property type="project" value="UniProtKB-SubCell"/>
</dbReference>
<keyword evidence="8 9" id="KW-0238">DNA-binding</keyword>
<dbReference type="GO" id="GO:0003697">
    <property type="term" value="F:single-stranded DNA binding"/>
    <property type="evidence" value="ECO:0007669"/>
    <property type="project" value="UniProtKB-UniRule"/>
</dbReference>
<evidence type="ECO:0000256" key="5">
    <source>
        <dbReference type="ARBA" id="ARBA00022705"/>
    </source>
</evidence>
<dbReference type="GO" id="GO:0006302">
    <property type="term" value="P:double-strand break repair"/>
    <property type="evidence" value="ECO:0007669"/>
    <property type="project" value="TreeGrafter"/>
</dbReference>
<comment type="subcellular location">
    <subcellularLocation>
        <location evidence="1 9 10">Cytoplasm</location>
    </subcellularLocation>
</comment>